<organism evidence="1 2">
    <name type="scientific">Bifidobacterium adolescentis</name>
    <dbReference type="NCBI Taxonomy" id="1680"/>
    <lineage>
        <taxon>Bacteria</taxon>
        <taxon>Bacillati</taxon>
        <taxon>Actinomycetota</taxon>
        <taxon>Actinomycetes</taxon>
        <taxon>Bifidobacteriales</taxon>
        <taxon>Bifidobacteriaceae</taxon>
        <taxon>Bifidobacterium</taxon>
    </lineage>
</organism>
<evidence type="ECO:0000313" key="2">
    <source>
        <dbReference type="Proteomes" id="UP000464884"/>
    </source>
</evidence>
<sequence>MGAIGKFFDKHPLLACGALLVGLAALSASSDGEGEYCELTNGQKLDLSEALDSARWNFDPSITYASADGNSITFMLDDDSSETIPFYYDSGDWSSGSAESEAVDEAVGYILGCLR</sequence>
<evidence type="ECO:0000313" key="1">
    <source>
        <dbReference type="EMBL" id="QHB62911.1"/>
    </source>
</evidence>
<name>A0A6I6R0E0_BIFAD</name>
<dbReference type="EMBL" id="CP047129">
    <property type="protein sequence ID" value="QHB62911.1"/>
    <property type="molecule type" value="Genomic_DNA"/>
</dbReference>
<reference evidence="1 2" key="1">
    <citation type="submission" date="2019-12" db="EMBL/GenBank/DDBJ databases">
        <title>Draft Genome Sequence of Bifidobacterium adolescentis ZJ2.</title>
        <authorList>
            <person name="Jin Z."/>
        </authorList>
    </citation>
    <scope>NUCLEOTIDE SEQUENCE [LARGE SCALE GENOMIC DNA]</scope>
    <source>
        <strain evidence="1 2">ZJ2</strain>
    </source>
</reference>
<gene>
    <name evidence="1" type="ORF">F3K97_06310</name>
</gene>
<protein>
    <submittedName>
        <fullName evidence="1">Uncharacterized protein</fullName>
    </submittedName>
</protein>
<dbReference type="RefSeq" id="WP_021899380.1">
    <property type="nucleotide sequence ID" value="NZ_CAXVIL010000002.1"/>
</dbReference>
<dbReference type="Proteomes" id="UP000464884">
    <property type="component" value="Chromosome"/>
</dbReference>
<proteinExistence type="predicted"/>
<accession>A0A6I6R0E0</accession>
<dbReference type="AlphaFoldDB" id="A0A6I6R0E0"/>